<organism evidence="1 2">
    <name type="scientific">Bacillus benzoevorans</name>
    <dbReference type="NCBI Taxonomy" id="1456"/>
    <lineage>
        <taxon>Bacteria</taxon>
        <taxon>Bacillati</taxon>
        <taxon>Bacillota</taxon>
        <taxon>Bacilli</taxon>
        <taxon>Bacillales</taxon>
        <taxon>Bacillaceae</taxon>
        <taxon>Bacillus</taxon>
    </lineage>
</organism>
<gene>
    <name evidence="1" type="ORF">HNR53_003493</name>
</gene>
<dbReference type="EMBL" id="JACHGK010000013">
    <property type="protein sequence ID" value="MBB6446829.1"/>
    <property type="molecule type" value="Genomic_DNA"/>
</dbReference>
<dbReference type="Proteomes" id="UP000531594">
    <property type="component" value="Unassembled WGS sequence"/>
</dbReference>
<keyword evidence="2" id="KW-1185">Reference proteome</keyword>
<protein>
    <submittedName>
        <fullName evidence="1">Uncharacterized protein</fullName>
    </submittedName>
</protein>
<evidence type="ECO:0000313" key="2">
    <source>
        <dbReference type="Proteomes" id="UP000531594"/>
    </source>
</evidence>
<evidence type="ECO:0000313" key="1">
    <source>
        <dbReference type="EMBL" id="MBB6446829.1"/>
    </source>
</evidence>
<dbReference type="AlphaFoldDB" id="A0A7X0HTZ8"/>
<name>A0A7X0HTZ8_9BACI</name>
<dbReference type="RefSeq" id="WP_184528168.1">
    <property type="nucleotide sequence ID" value="NZ_JACHGK010000013.1"/>
</dbReference>
<reference evidence="1 2" key="1">
    <citation type="submission" date="2020-08" db="EMBL/GenBank/DDBJ databases">
        <title>Genomic Encyclopedia of Type Strains, Phase IV (KMG-IV): sequencing the most valuable type-strain genomes for metagenomic binning, comparative biology and taxonomic classification.</title>
        <authorList>
            <person name="Goeker M."/>
        </authorList>
    </citation>
    <scope>NUCLEOTIDE SEQUENCE [LARGE SCALE GENOMIC DNA]</scope>
    <source>
        <strain evidence="1 2">DSM 5391</strain>
    </source>
</reference>
<comment type="caution">
    <text evidence="1">The sequence shown here is derived from an EMBL/GenBank/DDBJ whole genome shotgun (WGS) entry which is preliminary data.</text>
</comment>
<accession>A0A7X0HTZ8</accession>
<sequence>MSTNQYAPGTLQYKLKQKAMEAQTRGYTDVETVKQAKELIRFAYTMEGIPLRYTRLGAIIRVLPA</sequence>
<proteinExistence type="predicted"/>